<comment type="caution">
    <text evidence="2">The sequence shown here is derived from an EMBL/GenBank/DDBJ whole genome shotgun (WGS) entry which is preliminary data.</text>
</comment>
<dbReference type="Proteomes" id="UP000239001">
    <property type="component" value="Unassembled WGS sequence"/>
</dbReference>
<organism evidence="2 3">
    <name type="scientific">Aphanothece hegewaldii CCALA 016</name>
    <dbReference type="NCBI Taxonomy" id="2107694"/>
    <lineage>
        <taxon>Bacteria</taxon>
        <taxon>Bacillati</taxon>
        <taxon>Cyanobacteriota</taxon>
        <taxon>Cyanophyceae</taxon>
        <taxon>Oscillatoriophycideae</taxon>
        <taxon>Chroococcales</taxon>
        <taxon>Aphanothecaceae</taxon>
        <taxon>Aphanothece</taxon>
    </lineage>
</organism>
<dbReference type="EMBL" id="PXOH01000021">
    <property type="protein sequence ID" value="PSF35268.1"/>
    <property type="molecule type" value="Genomic_DNA"/>
</dbReference>
<sequence length="133" mass="15594">MSDEISNLFDGDDAEFEQAILDLDKSLMTLKQRYSQVKQDLQQQVQLKEQLETVVQEWRTHQQPELEKEIIDLRDQIQELSVALESALLSSQDFQRLFWKGLKQGLLNEVFWQVIRFGGLGIVIGWLLKSYTH</sequence>
<proteinExistence type="predicted"/>
<evidence type="ECO:0000313" key="3">
    <source>
        <dbReference type="Proteomes" id="UP000239001"/>
    </source>
</evidence>
<gene>
    <name evidence="2" type="ORF">C7H19_17065</name>
</gene>
<dbReference type="AlphaFoldDB" id="A0A2T1LUM9"/>
<evidence type="ECO:0000256" key="1">
    <source>
        <dbReference type="SAM" id="Coils"/>
    </source>
</evidence>
<protein>
    <submittedName>
        <fullName evidence="2">DUF2203 domain-containing protein</fullName>
    </submittedName>
</protein>
<evidence type="ECO:0000313" key="2">
    <source>
        <dbReference type="EMBL" id="PSF35268.1"/>
    </source>
</evidence>
<accession>A0A2T1LUM9</accession>
<reference evidence="2 3" key="2">
    <citation type="submission" date="2018-03" db="EMBL/GenBank/DDBJ databases">
        <authorList>
            <person name="Keele B.F."/>
        </authorList>
    </citation>
    <scope>NUCLEOTIDE SEQUENCE [LARGE SCALE GENOMIC DNA]</scope>
    <source>
        <strain evidence="2 3">CCALA 016</strain>
    </source>
</reference>
<keyword evidence="1" id="KW-0175">Coiled coil</keyword>
<dbReference type="OrthoDB" id="565202at2"/>
<name>A0A2T1LUM9_9CHRO</name>
<reference evidence="2 3" key="1">
    <citation type="submission" date="2018-03" db="EMBL/GenBank/DDBJ databases">
        <title>The ancient ancestry and fast evolution of plastids.</title>
        <authorList>
            <person name="Moore K.R."/>
            <person name="Magnabosco C."/>
            <person name="Momper L."/>
            <person name="Gold D.A."/>
            <person name="Bosak T."/>
            <person name="Fournier G.P."/>
        </authorList>
    </citation>
    <scope>NUCLEOTIDE SEQUENCE [LARGE SCALE GENOMIC DNA]</scope>
    <source>
        <strain evidence="2 3">CCALA 016</strain>
    </source>
</reference>
<dbReference type="RefSeq" id="WP_106458128.1">
    <property type="nucleotide sequence ID" value="NZ_PXOH01000021.1"/>
</dbReference>
<keyword evidence="3" id="KW-1185">Reference proteome</keyword>
<feature type="coiled-coil region" evidence="1">
    <location>
        <begin position="31"/>
        <end position="83"/>
    </location>
</feature>